<name>A0A5Q4Z3F0_9BURK</name>
<accession>A0A5Q4Z3F0</accession>
<proteinExistence type="predicted"/>
<gene>
    <name evidence="1" type="ORF">PDMSB3_2040</name>
</gene>
<dbReference type="AlphaFoldDB" id="A0A5Q4Z3F0"/>
<dbReference type="EMBL" id="LR699554">
    <property type="protein sequence ID" value="VVD33324.1"/>
    <property type="molecule type" value="Genomic_DNA"/>
</dbReference>
<dbReference type="Proteomes" id="UP000325811">
    <property type="component" value="Chromosome II"/>
</dbReference>
<sequence length="58" mass="6414">MSARRQRVFSPSNPRFYAAALKSLSSGLCQPFSMAARPKVLRYPARLAARNTRDTAAT</sequence>
<evidence type="ECO:0000313" key="1">
    <source>
        <dbReference type="EMBL" id="VVD33324.1"/>
    </source>
</evidence>
<evidence type="ECO:0000313" key="2">
    <source>
        <dbReference type="Proteomes" id="UP000325811"/>
    </source>
</evidence>
<organism evidence="1 2">
    <name type="scientific">Paraburkholderia dioscoreae</name>
    <dbReference type="NCBI Taxonomy" id="2604047"/>
    <lineage>
        <taxon>Bacteria</taxon>
        <taxon>Pseudomonadati</taxon>
        <taxon>Pseudomonadota</taxon>
        <taxon>Betaproteobacteria</taxon>
        <taxon>Burkholderiales</taxon>
        <taxon>Burkholderiaceae</taxon>
        <taxon>Paraburkholderia</taxon>
    </lineage>
</organism>
<dbReference type="KEGG" id="pdio:PDMSB3_2040.1"/>
<reference evidence="1 2" key="1">
    <citation type="submission" date="2019-08" db="EMBL/GenBank/DDBJ databases">
        <authorList>
            <person name="Herpell B J."/>
        </authorList>
    </citation>
    <scope>NUCLEOTIDE SEQUENCE [LARGE SCALE GENOMIC DNA]</scope>
    <source>
        <strain evidence="2">Msb3</strain>
    </source>
</reference>
<protein>
    <submittedName>
        <fullName evidence="1">Uncharacterized protein</fullName>
    </submittedName>
</protein>
<keyword evidence="2" id="KW-1185">Reference proteome</keyword>